<dbReference type="PANTHER" id="PTHR34071:SF2">
    <property type="entry name" value="FLAVIN-NUCLEOTIDE-BINDING PROTEIN"/>
    <property type="match status" value="1"/>
</dbReference>
<gene>
    <name evidence="1" type="ORF">DWY99_04800</name>
</gene>
<dbReference type="EMBL" id="QRTC01000012">
    <property type="protein sequence ID" value="RGQ42406.1"/>
    <property type="molecule type" value="Genomic_DNA"/>
</dbReference>
<accession>A0A412AZ61</accession>
<organism evidence="1 2">
    <name type="scientific">[Clostridium] leptum</name>
    <dbReference type="NCBI Taxonomy" id="1535"/>
    <lineage>
        <taxon>Bacteria</taxon>
        <taxon>Bacillati</taxon>
        <taxon>Bacillota</taxon>
        <taxon>Clostridia</taxon>
        <taxon>Eubacteriales</taxon>
        <taxon>Oscillospiraceae</taxon>
        <taxon>Oscillospiraceae incertae sedis</taxon>
    </lineage>
</organism>
<dbReference type="AlphaFoldDB" id="A0A412AZ61"/>
<reference evidence="1 2" key="1">
    <citation type="submission" date="2018-08" db="EMBL/GenBank/DDBJ databases">
        <title>A genome reference for cultivated species of the human gut microbiota.</title>
        <authorList>
            <person name="Zou Y."/>
            <person name="Xue W."/>
            <person name="Luo G."/>
        </authorList>
    </citation>
    <scope>NUCLEOTIDE SEQUENCE [LARGE SCALE GENOMIC DNA]</scope>
    <source>
        <strain evidence="1 2">AF28-26</strain>
    </source>
</reference>
<name>A0A412AZ61_9FIRM</name>
<dbReference type="Pfam" id="PF12900">
    <property type="entry name" value="Pyridox_ox_2"/>
    <property type="match status" value="1"/>
</dbReference>
<dbReference type="SUPFAM" id="SSF50475">
    <property type="entry name" value="FMN-binding split barrel"/>
    <property type="match status" value="1"/>
</dbReference>
<dbReference type="InterPro" id="IPR012349">
    <property type="entry name" value="Split_barrel_FMN-bd"/>
</dbReference>
<comment type="caution">
    <text evidence="1">The sequence shown here is derived from an EMBL/GenBank/DDBJ whole genome shotgun (WGS) entry which is preliminary data.</text>
</comment>
<evidence type="ECO:0000313" key="1">
    <source>
        <dbReference type="EMBL" id="RGQ42406.1"/>
    </source>
</evidence>
<dbReference type="Gene3D" id="2.30.110.10">
    <property type="entry name" value="Electron Transport, Fmn-binding Protein, Chain A"/>
    <property type="match status" value="1"/>
</dbReference>
<dbReference type="Proteomes" id="UP000284751">
    <property type="component" value="Unassembled WGS sequence"/>
</dbReference>
<protein>
    <submittedName>
        <fullName evidence="1">Pyridoxamine 5'-phosphate oxidase family protein</fullName>
    </submittedName>
</protein>
<dbReference type="PANTHER" id="PTHR34071">
    <property type="entry name" value="5-NITROIMIDAZOLE ANTIBIOTICS RESISTANCE PROTEIN, NIMA-FAMILY-RELATED PROTEIN-RELATED"/>
    <property type="match status" value="1"/>
</dbReference>
<sequence length="156" mass="18290">MRRKDREVTDSQKIREIILSCRCCRLGFYDNGEVYIVPLDFGYYENNGRRVFYFHGAKEGRKYRLTEKSPTVGFELDTNQQLVRGKKACEYTSRYQSVIGTGRVTILKRERDKIEALKSILHHSTGKKDWDFSSQELDKVAVFQLEVESLSCKECR</sequence>
<dbReference type="InterPro" id="IPR024747">
    <property type="entry name" value="Pyridox_Oxase-rel"/>
</dbReference>
<proteinExistence type="predicted"/>
<evidence type="ECO:0000313" key="2">
    <source>
        <dbReference type="Proteomes" id="UP000284751"/>
    </source>
</evidence>